<keyword evidence="4" id="KW-0560">Oxidoreductase</keyword>
<feature type="binding site" evidence="7">
    <location>
        <position position="210"/>
    </location>
    <ligand>
        <name>Cu cation</name>
        <dbReference type="ChEBI" id="CHEBI:23378"/>
        <label>A</label>
    </ligand>
</feature>
<evidence type="ECO:0000256" key="4">
    <source>
        <dbReference type="ARBA" id="ARBA00023002"/>
    </source>
</evidence>
<evidence type="ECO:0000256" key="5">
    <source>
        <dbReference type="ARBA" id="ARBA00023008"/>
    </source>
</evidence>
<dbReference type="InterPro" id="IPR050316">
    <property type="entry name" value="Tyrosinase/Hemocyanin"/>
</dbReference>
<keyword evidence="6 8" id="KW-1015">Disulfide bond</keyword>
<feature type="disulfide bond" evidence="8">
    <location>
        <begin position="103"/>
        <end position="119"/>
    </location>
</feature>
<feature type="region of interest" description="Disordered" evidence="10">
    <location>
        <begin position="1"/>
        <end position="24"/>
    </location>
</feature>
<name>I4DD56_POROL</name>
<dbReference type="InterPro" id="IPR008922">
    <property type="entry name" value="Di-copper_centre_dom_sf"/>
</dbReference>
<dbReference type="PRINTS" id="PR00092">
    <property type="entry name" value="TYROSINASE"/>
</dbReference>
<evidence type="ECO:0000256" key="2">
    <source>
        <dbReference type="ARBA" id="ARBA00022723"/>
    </source>
</evidence>
<dbReference type="Pfam" id="PF00264">
    <property type="entry name" value="Tyrosinase"/>
    <property type="match status" value="1"/>
</dbReference>
<dbReference type="FunFam" id="1.10.1280.10:FF:000007">
    <property type="entry name" value="Polyphenol oxidase, chloroplastic"/>
    <property type="match status" value="1"/>
</dbReference>
<evidence type="ECO:0000256" key="6">
    <source>
        <dbReference type="ARBA" id="ARBA00023157"/>
    </source>
</evidence>
<comment type="similarity">
    <text evidence="1">Belongs to the tyrosinase family.</text>
</comment>
<dbReference type="Gene3D" id="1.10.1280.10">
    <property type="entry name" value="Di-copper center containing domain from catechol oxidase"/>
    <property type="match status" value="1"/>
</dbReference>
<dbReference type="GO" id="GO:0004097">
    <property type="term" value="F:catechol oxidase activity"/>
    <property type="evidence" value="ECO:0007669"/>
    <property type="project" value="InterPro"/>
</dbReference>
<evidence type="ECO:0000256" key="1">
    <source>
        <dbReference type="ARBA" id="ARBA00009928"/>
    </source>
</evidence>
<feature type="domain" description="Tyrosinase copper-binding" evidence="12">
    <location>
        <begin position="357"/>
        <end position="368"/>
    </location>
</feature>
<evidence type="ECO:0000256" key="10">
    <source>
        <dbReference type="SAM" id="MobiDB-lite"/>
    </source>
</evidence>
<evidence type="ECO:0000256" key="9">
    <source>
        <dbReference type="PIRSR" id="PIRSR000290-3"/>
    </source>
</evidence>
<dbReference type="PIRSF" id="PIRSF000290">
    <property type="entry name" value="PPO_plant"/>
    <property type="match status" value="1"/>
</dbReference>
<feature type="binding site" evidence="7">
    <location>
        <position position="180"/>
    </location>
    <ligand>
        <name>Cu cation</name>
        <dbReference type="ChEBI" id="CHEBI:23378"/>
        <label>A</label>
    </ligand>
</feature>
<feature type="binding site" evidence="7">
    <location>
        <position position="201"/>
    </location>
    <ligand>
        <name>Cu cation</name>
        <dbReference type="ChEBI" id="CHEBI:23378"/>
        <label>A</label>
    </ligand>
</feature>
<dbReference type="GO" id="GO:0046148">
    <property type="term" value="P:pigment biosynthetic process"/>
    <property type="evidence" value="ECO:0007669"/>
    <property type="project" value="InterPro"/>
</dbReference>
<dbReference type="Pfam" id="PF12142">
    <property type="entry name" value="PPO1_DWL"/>
    <property type="match status" value="1"/>
</dbReference>
<dbReference type="PANTHER" id="PTHR11474:SF76">
    <property type="entry name" value="SHKT DOMAIN-CONTAINING PROTEIN"/>
    <property type="match status" value="1"/>
</dbReference>
<organism evidence="13">
    <name type="scientific">Portulaca oleracea</name>
    <name type="common">Common purslane</name>
    <name type="synonym">Portulaca neglecta</name>
    <dbReference type="NCBI Taxonomy" id="46147"/>
    <lineage>
        <taxon>Eukaryota</taxon>
        <taxon>Viridiplantae</taxon>
        <taxon>Streptophyta</taxon>
        <taxon>Embryophyta</taxon>
        <taxon>Tracheophyta</taxon>
        <taxon>Spermatophyta</taxon>
        <taxon>Magnoliopsida</taxon>
        <taxon>eudicotyledons</taxon>
        <taxon>Gunneridae</taxon>
        <taxon>Pentapetalae</taxon>
        <taxon>Caryophyllales</taxon>
        <taxon>Cactineae</taxon>
        <taxon>Portulacaceae</taxon>
        <taxon>Portulaca</taxon>
    </lineage>
</organism>
<dbReference type="PROSITE" id="PS00498">
    <property type="entry name" value="TYROSINASE_2"/>
    <property type="match status" value="1"/>
</dbReference>
<dbReference type="GO" id="GO:0046872">
    <property type="term" value="F:metal ion binding"/>
    <property type="evidence" value="ECO:0007669"/>
    <property type="project" value="UniProtKB-KW"/>
</dbReference>
<proteinExistence type="evidence at transcript level"/>
<keyword evidence="2 7" id="KW-0479">Metal-binding</keyword>
<dbReference type="EMBL" id="AB689857">
    <property type="protein sequence ID" value="BAM15846.1"/>
    <property type="molecule type" value="mRNA"/>
</dbReference>
<dbReference type="PANTHER" id="PTHR11474">
    <property type="entry name" value="TYROSINASE FAMILY MEMBER"/>
    <property type="match status" value="1"/>
</dbReference>
<feature type="cross-link" description="2'-(S-cysteinyl)-histidine (Cys-His)" evidence="9">
    <location>
        <begin position="184"/>
        <end position="201"/>
    </location>
</feature>
<keyword evidence="3" id="KW-0883">Thioether bond</keyword>
<feature type="binding site" evidence="7">
    <location>
        <position position="364"/>
    </location>
    <ligand>
        <name>Cu cation</name>
        <dbReference type="ChEBI" id="CHEBI:23378"/>
        <label>B</label>
    </ligand>
</feature>
<accession>I4DD56</accession>
<evidence type="ECO:0000259" key="11">
    <source>
        <dbReference type="PROSITE" id="PS00497"/>
    </source>
</evidence>
<evidence type="ECO:0000256" key="3">
    <source>
        <dbReference type="ARBA" id="ARBA00022784"/>
    </source>
</evidence>
<dbReference type="SUPFAM" id="SSF48056">
    <property type="entry name" value="Di-copper centre-containing domain"/>
    <property type="match status" value="1"/>
</dbReference>
<dbReference type="InterPro" id="IPR022740">
    <property type="entry name" value="Polyphenol_oxidase_C"/>
</dbReference>
<feature type="disulfide bond" evidence="8">
    <location>
        <begin position="118"/>
        <end position="181"/>
    </location>
</feature>
<evidence type="ECO:0000259" key="12">
    <source>
        <dbReference type="PROSITE" id="PS00498"/>
    </source>
</evidence>
<feature type="domain" description="Tyrosinase copper-binding" evidence="11">
    <location>
        <begin position="201"/>
        <end position="218"/>
    </location>
</feature>
<protein>
    <recommendedName>
        <fullName evidence="11 12">Tyrosinase copper-binding domain-containing protein</fullName>
    </recommendedName>
</protein>
<dbReference type="InterPro" id="IPR022739">
    <property type="entry name" value="Polyphenol_oxidase_cen"/>
</dbReference>
<comment type="cofactor">
    <cofactor evidence="7">
        <name>Cu(2+)</name>
        <dbReference type="ChEBI" id="CHEBI:29036"/>
    </cofactor>
    <text evidence="7">Binds 2 copper ions per subunit.</text>
</comment>
<dbReference type="Pfam" id="PF12143">
    <property type="entry name" value="PPO1_KFDV"/>
    <property type="match status" value="1"/>
</dbReference>
<feature type="binding site" evidence="7">
    <location>
        <position position="335"/>
    </location>
    <ligand>
        <name>Cu cation</name>
        <dbReference type="ChEBI" id="CHEBI:23378"/>
        <label>B</label>
    </ligand>
</feature>
<dbReference type="InterPro" id="IPR016213">
    <property type="entry name" value="Polyphenol_oxidase"/>
</dbReference>
<evidence type="ECO:0000256" key="8">
    <source>
        <dbReference type="PIRSR" id="PIRSR000290-2"/>
    </source>
</evidence>
<evidence type="ECO:0000313" key="13">
    <source>
        <dbReference type="EMBL" id="BAM15846.1"/>
    </source>
</evidence>
<dbReference type="InterPro" id="IPR002227">
    <property type="entry name" value="Tyrosinase_Cu-bd"/>
</dbReference>
<sequence>MASLSPIATSTTNTTTAISATPNNPLFSKASQLSAYKTKPRHVPLKISCNAAKKDDQQNPNEQHVLDRRNMLLGLGGLYGAAATFGVAPASLAKPTAPAITQCSPDSEELPANVKVNCCPPMSNNILDFKPSNSSRITRIRPAAHLVDTKYLEKYHKAISLMKALPDSDPRSFTQQANVHCAYCNGAYHQVGFPKIDLQVHGSWLFFPFHRAYLYFYEKILGSLINDPTFAIPYWNWDHPDGMTLPAIFADPKSTLYDPVRDSVHTPMVALDLSYDGTDHDVPKDQQIKTNLTVMYRQMVSNAKNSGLFMGQPYRAGDTGSKPGSLETMPHGPVHIWVGKKTPNREDMGNFYSAARDPIFYAHHGNVDRMWSVWRTLGPKNKNFKDSDFLDSSFVFYDENAKAVRIRVRDVLDTKKLGYEYQPVDLPWLKSRPTPRRAKVKAVFNKVKDAVAAEPSTMDVPTVAFPKPLDKVIRTHLMRPQKSRTKRAKDDEEEVLVIEVESKAHEFSKFDVYVNDEDEYLTKENRVRTEYAGSFVNVPHKHKTGGKEHKMNTTLRFGLTDLIEDLGADDDEGIDVILVPRVGTESVVIKSVKIELD</sequence>
<feature type="binding site" evidence="7">
    <location>
        <position position="331"/>
    </location>
    <ligand>
        <name>Cu cation</name>
        <dbReference type="ChEBI" id="CHEBI:23378"/>
        <label>B</label>
    </ligand>
</feature>
<dbReference type="PROSITE" id="PS00497">
    <property type="entry name" value="TYROSINASE_1"/>
    <property type="match status" value="1"/>
</dbReference>
<evidence type="ECO:0000256" key="7">
    <source>
        <dbReference type="PIRSR" id="PIRSR000290-1"/>
    </source>
</evidence>
<dbReference type="AlphaFoldDB" id="I4DD56"/>
<keyword evidence="5 7" id="KW-0186">Copper</keyword>
<reference evidence="13" key="1">
    <citation type="journal article" date="2012" name="Plant Biotechnol. (Sheffield)">
        <title>Isolation of polyphenol oxidase genes from Portulaca oleracea and evaluation of their ability to metabolize endocrine-disrupting chemicals.</title>
        <authorList>
            <person name="Kaneda H."/>
            <person name="Matsui T."/>
            <person name="Tomiyasu R."/>
            <person name="Kuroda Y."/>
            <person name="Higashimoto Y."/>
            <person name="Oda T."/>
            <person name="Miyasaka H."/>
            <person name="Okuhata H."/>
            <person name="Tanaka S."/>
            <person name="Harada K."/>
            <person name="Matsuura H."/>
            <person name="Nakayama H."/>
            <person name="Kato K."/>
            <person name="Hirata K."/>
        </authorList>
    </citation>
    <scope>NUCLEOTIDE SEQUENCE</scope>
    <source>
        <tissue evidence="13">Root</tissue>
    </source>
</reference>